<dbReference type="GO" id="GO:0016020">
    <property type="term" value="C:membrane"/>
    <property type="evidence" value="ECO:0007669"/>
    <property type="project" value="InterPro"/>
</dbReference>
<keyword evidence="2" id="KW-1185">Reference proteome</keyword>
<dbReference type="InterPro" id="IPR005331">
    <property type="entry name" value="Sulfotransferase"/>
</dbReference>
<dbReference type="SUPFAM" id="SSF52540">
    <property type="entry name" value="P-loop containing nucleoside triphosphate hydrolases"/>
    <property type="match status" value="1"/>
</dbReference>
<sequence length="240" mass="27476">MRASRHQERQPRHPAGAARLFRRLGLDSEETEARVLYFHRERLVFLEVPKTGSSAVAHALRGFATIEVHDPPHLRHMNIGTFNARARNHLKTAFPWQVETAAVMREPVDRLVSWYRYLQRPPVPGAPDSTTGMEFADFVAAVLADDPRFEGIGRQDRFLMDHHDRPQVTHVFQYDRQDILAAFLTDRFAMPISFSRVNVSRAAPVEVPDELRDKVARARPREAALWRQVSARGHLHSPGV</sequence>
<protein>
    <submittedName>
        <fullName evidence="1">Sulfotransferase family protein</fullName>
    </submittedName>
</protein>
<dbReference type="EMBL" id="VSIY01000004">
    <property type="protein sequence ID" value="TYB82291.1"/>
    <property type="molecule type" value="Genomic_DNA"/>
</dbReference>
<dbReference type="Gene3D" id="3.40.50.300">
    <property type="entry name" value="P-loop containing nucleotide triphosphate hydrolases"/>
    <property type="match status" value="1"/>
</dbReference>
<accession>A0A5D0RNZ8</accession>
<gene>
    <name evidence="1" type="ORF">FVF75_06095</name>
</gene>
<dbReference type="Proteomes" id="UP000322080">
    <property type="component" value="Unassembled WGS sequence"/>
</dbReference>
<proteinExistence type="predicted"/>
<organism evidence="1 2">
    <name type="scientific">Maritimibacter fusiformis</name>
    <dbReference type="NCBI Taxonomy" id="2603819"/>
    <lineage>
        <taxon>Bacteria</taxon>
        <taxon>Pseudomonadati</taxon>
        <taxon>Pseudomonadota</taxon>
        <taxon>Alphaproteobacteria</taxon>
        <taxon>Rhodobacterales</taxon>
        <taxon>Roseobacteraceae</taxon>
        <taxon>Maritimibacter</taxon>
    </lineage>
</organism>
<comment type="caution">
    <text evidence="1">The sequence shown here is derived from an EMBL/GenBank/DDBJ whole genome shotgun (WGS) entry which is preliminary data.</text>
</comment>
<dbReference type="GO" id="GO:0008146">
    <property type="term" value="F:sulfotransferase activity"/>
    <property type="evidence" value="ECO:0007669"/>
    <property type="project" value="InterPro"/>
</dbReference>
<dbReference type="InterPro" id="IPR027417">
    <property type="entry name" value="P-loop_NTPase"/>
</dbReference>
<reference evidence="1 2" key="1">
    <citation type="submission" date="2019-08" db="EMBL/GenBank/DDBJ databases">
        <title>Identification of a novel species of the genus Boseongicola.</title>
        <authorList>
            <person name="Zhang X.-Q."/>
        </authorList>
    </citation>
    <scope>NUCLEOTIDE SEQUENCE [LARGE SCALE GENOMIC DNA]</scope>
    <source>
        <strain evidence="1 2">HY14</strain>
    </source>
</reference>
<name>A0A5D0RNZ8_9RHOB</name>
<dbReference type="Pfam" id="PF03567">
    <property type="entry name" value="Sulfotransfer_2"/>
    <property type="match status" value="1"/>
</dbReference>
<evidence type="ECO:0000313" key="1">
    <source>
        <dbReference type="EMBL" id="TYB82291.1"/>
    </source>
</evidence>
<evidence type="ECO:0000313" key="2">
    <source>
        <dbReference type="Proteomes" id="UP000322080"/>
    </source>
</evidence>
<dbReference type="AlphaFoldDB" id="A0A5D0RNZ8"/>
<keyword evidence="1" id="KW-0808">Transferase</keyword>